<evidence type="ECO:0008006" key="3">
    <source>
        <dbReference type="Google" id="ProtNLM"/>
    </source>
</evidence>
<keyword evidence="2" id="KW-1185">Reference proteome</keyword>
<dbReference type="RefSeq" id="WP_286265382.1">
    <property type="nucleotide sequence ID" value="NZ_AP028056.1"/>
</dbReference>
<name>A0AAN0KB49_9ACTN</name>
<organism evidence="1 2">
    <name type="scientific">Brooklawnia propionicigenes</name>
    <dbReference type="NCBI Taxonomy" id="3041175"/>
    <lineage>
        <taxon>Bacteria</taxon>
        <taxon>Bacillati</taxon>
        <taxon>Actinomycetota</taxon>
        <taxon>Actinomycetes</taxon>
        <taxon>Propionibacteriales</taxon>
        <taxon>Propionibacteriaceae</taxon>
        <taxon>Brooklawnia</taxon>
    </lineage>
</organism>
<proteinExistence type="predicted"/>
<evidence type="ECO:0000313" key="1">
    <source>
        <dbReference type="EMBL" id="BEH03142.1"/>
    </source>
</evidence>
<dbReference type="Proteomes" id="UP001431656">
    <property type="component" value="Chromosome"/>
</dbReference>
<protein>
    <recommendedName>
        <fullName evidence="3">ATP-grasp domain-containing protein</fullName>
    </recommendedName>
</protein>
<sequence length="416" mass="45919">MPDTETLVRHLRDLLIEDLSPILAGRPVILVNQHAARNVIDSYLTDAGAPEVTHLRALEDRATLTEYFRDFDHTLANPHEDLLQSLHAIDPHKRAVVYAGSPVSHPTLDGRPVIGARLPAWKQAESKQSQVAILGQQARYDVTYIPFNDTRDPDEFAELLRSRTPCVAAGDPHDMISMSSDHVYFIHQRLSDEAITDISRRLLHACRGVRVSRFMTGCPTTIYGVLIGDRLSFLGPVEALVGYTESDGRVTAPGVFAPVADATSFSHSDTARLADLVLRLAQETGFQGAFGVDGVVSDGRFTAHEINTRVCGGFSLVSHMLNGTLSFGVVDIVARHGSTHQDDILDLLDQVNEALFPHHPDARIWSDAACEKHLRSVAPRSSDKWSLERWTQEVRRSALRSLSPFFAVEQDAVARS</sequence>
<dbReference type="EMBL" id="AP028056">
    <property type="protein sequence ID" value="BEH03142.1"/>
    <property type="molecule type" value="Genomic_DNA"/>
</dbReference>
<dbReference type="KEGG" id="broo:brsh051_24230"/>
<reference evidence="1" key="1">
    <citation type="journal article" date="2024" name="Int. J. Syst. Evol. Microbiol.">
        <title>Brooklawnia propionicigenes sp. nov., a facultatively anaerobic, propionate-producing bacterium isolated from a methanogenic reactor treating waste from cattle farms.</title>
        <authorList>
            <person name="Akita Y."/>
            <person name="Ueki A."/>
            <person name="Tonouchi A."/>
            <person name="Sugawara Y."/>
            <person name="Honma S."/>
            <person name="Kaku N."/>
            <person name="Ueki K."/>
        </authorList>
    </citation>
    <scope>NUCLEOTIDE SEQUENCE</scope>
    <source>
        <strain evidence="1">SH051</strain>
    </source>
</reference>
<gene>
    <name evidence="1" type="ORF">brsh051_24230</name>
</gene>
<accession>A0AAN0KB49</accession>
<dbReference type="Gene3D" id="3.30.470.20">
    <property type="entry name" value="ATP-grasp fold, B domain"/>
    <property type="match status" value="1"/>
</dbReference>
<evidence type="ECO:0000313" key="2">
    <source>
        <dbReference type="Proteomes" id="UP001431656"/>
    </source>
</evidence>
<dbReference type="SUPFAM" id="SSF56059">
    <property type="entry name" value="Glutathione synthetase ATP-binding domain-like"/>
    <property type="match status" value="1"/>
</dbReference>
<dbReference type="AlphaFoldDB" id="A0AAN0KB49"/>